<reference evidence="3 4" key="1">
    <citation type="submission" date="2023-05" db="EMBL/GenBank/DDBJ databases">
        <title>Corynebacterium suedekumii sp. nov. and Corynebacterium breve sp. nov. isolated from raw cow's milk.</title>
        <authorList>
            <person name="Baer M.K."/>
            <person name="Mehl L."/>
            <person name="Hellmuth R."/>
            <person name="Marke G."/>
            <person name="Lipski A."/>
        </authorList>
    </citation>
    <scope>NUCLEOTIDE SEQUENCE [LARGE SCALE GENOMIC DNA]</scope>
    <source>
        <strain evidence="3 4">R4</strain>
    </source>
</reference>
<feature type="domain" description="Activator of Hsp90 ATPase homologue 1/2-like C-terminal" evidence="2">
    <location>
        <begin position="4"/>
        <end position="99"/>
    </location>
</feature>
<accession>A0ABY8VHS4</accession>
<name>A0ABY8VHS4_9CORY</name>
<gene>
    <name evidence="3" type="ORF">QP027_12135</name>
</gene>
<comment type="similarity">
    <text evidence="1">Belongs to the AHA1 family.</text>
</comment>
<organism evidence="3 4">
    <name type="scientific">Corynebacterium breve</name>
    <dbReference type="NCBI Taxonomy" id="3049799"/>
    <lineage>
        <taxon>Bacteria</taxon>
        <taxon>Bacillati</taxon>
        <taxon>Actinomycetota</taxon>
        <taxon>Actinomycetes</taxon>
        <taxon>Mycobacteriales</taxon>
        <taxon>Corynebacteriaceae</taxon>
        <taxon>Corynebacterium</taxon>
    </lineage>
</organism>
<dbReference type="Proteomes" id="UP001225598">
    <property type="component" value="Chromosome"/>
</dbReference>
<protein>
    <submittedName>
        <fullName evidence="3">SRPBCC domain-containing protein</fullName>
    </submittedName>
</protein>
<dbReference type="RefSeq" id="WP_284827052.1">
    <property type="nucleotide sequence ID" value="NZ_CP126969.1"/>
</dbReference>
<dbReference type="InterPro" id="IPR013538">
    <property type="entry name" value="ASHA1/2-like_C"/>
</dbReference>
<dbReference type="InterPro" id="IPR023393">
    <property type="entry name" value="START-like_dom_sf"/>
</dbReference>
<dbReference type="Pfam" id="PF08327">
    <property type="entry name" value="AHSA1"/>
    <property type="match status" value="1"/>
</dbReference>
<evidence type="ECO:0000259" key="2">
    <source>
        <dbReference type="Pfam" id="PF08327"/>
    </source>
</evidence>
<proteinExistence type="inferred from homology"/>
<evidence type="ECO:0000256" key="1">
    <source>
        <dbReference type="ARBA" id="ARBA00006817"/>
    </source>
</evidence>
<evidence type="ECO:0000313" key="3">
    <source>
        <dbReference type="EMBL" id="WIM69089.1"/>
    </source>
</evidence>
<dbReference type="SUPFAM" id="SSF55961">
    <property type="entry name" value="Bet v1-like"/>
    <property type="match status" value="1"/>
</dbReference>
<dbReference type="EMBL" id="CP126969">
    <property type="protein sequence ID" value="WIM69089.1"/>
    <property type="molecule type" value="Genomic_DNA"/>
</dbReference>
<sequence>MDKAFAAVAHPSQWWAKSITAKAGDEGETFEVDIPEHYSHLRVTECEPGERLVWHVDPTGHEDEQGEWKDTDLIFEFEEKGDKTEITFTHRGMQEHLETYDQDTSEWKRQIAKGLIPLIDEGKGEPLEADN</sequence>
<evidence type="ECO:0000313" key="4">
    <source>
        <dbReference type="Proteomes" id="UP001225598"/>
    </source>
</evidence>
<dbReference type="CDD" id="cd07814">
    <property type="entry name" value="SRPBCC_CalC_Aha1-like"/>
    <property type="match status" value="1"/>
</dbReference>
<keyword evidence="4" id="KW-1185">Reference proteome</keyword>
<dbReference type="Gene3D" id="3.30.530.20">
    <property type="match status" value="1"/>
</dbReference>